<evidence type="ECO:0008006" key="4">
    <source>
        <dbReference type="Google" id="ProtNLM"/>
    </source>
</evidence>
<dbReference type="OrthoDB" id="530862at2759"/>
<name>A0A150H2T6_GONPE</name>
<accession>A0A150H2T6</accession>
<keyword evidence="3" id="KW-1185">Reference proteome</keyword>
<dbReference type="EMBL" id="LSYV01000002">
    <property type="protein sequence ID" value="KXZ56313.1"/>
    <property type="molecule type" value="Genomic_DNA"/>
</dbReference>
<reference evidence="3" key="1">
    <citation type="journal article" date="2016" name="Nat. Commun.">
        <title>The Gonium pectorale genome demonstrates co-option of cell cycle regulation during the evolution of multicellularity.</title>
        <authorList>
            <person name="Hanschen E.R."/>
            <person name="Marriage T.N."/>
            <person name="Ferris P.J."/>
            <person name="Hamaji T."/>
            <person name="Toyoda A."/>
            <person name="Fujiyama A."/>
            <person name="Neme R."/>
            <person name="Noguchi H."/>
            <person name="Minakuchi Y."/>
            <person name="Suzuki M."/>
            <person name="Kawai-Toyooka H."/>
            <person name="Smith D.R."/>
            <person name="Sparks H."/>
            <person name="Anderson J."/>
            <person name="Bakaric R."/>
            <person name="Luria V."/>
            <person name="Karger A."/>
            <person name="Kirschner M.W."/>
            <person name="Durand P.M."/>
            <person name="Michod R.E."/>
            <person name="Nozaki H."/>
            <person name="Olson B.J."/>
        </authorList>
    </citation>
    <scope>NUCLEOTIDE SEQUENCE [LARGE SCALE GENOMIC DNA]</scope>
    <source>
        <strain evidence="3">NIES-2863</strain>
    </source>
</reference>
<keyword evidence="1" id="KW-0732">Signal</keyword>
<evidence type="ECO:0000313" key="3">
    <source>
        <dbReference type="Proteomes" id="UP000075714"/>
    </source>
</evidence>
<feature type="signal peptide" evidence="1">
    <location>
        <begin position="1"/>
        <end position="27"/>
    </location>
</feature>
<dbReference type="Proteomes" id="UP000075714">
    <property type="component" value="Unassembled WGS sequence"/>
</dbReference>
<proteinExistence type="predicted"/>
<protein>
    <recommendedName>
        <fullName evidence="4">Bifunctional inhibitor/plant lipid transfer protein/seed storage helical domain-containing protein</fullName>
    </recommendedName>
</protein>
<sequence>MANRRTVAAGVLAALLVIGLATQTAHAATIPKCEAVRDTIAGNPSAQAFKACAGKKPISVECCRNLLPLAEYQDCLAQPEYRSQVNGWLGGVTTVEEAQKACLG</sequence>
<organism evidence="2 3">
    <name type="scientific">Gonium pectorale</name>
    <name type="common">Green alga</name>
    <dbReference type="NCBI Taxonomy" id="33097"/>
    <lineage>
        <taxon>Eukaryota</taxon>
        <taxon>Viridiplantae</taxon>
        <taxon>Chlorophyta</taxon>
        <taxon>core chlorophytes</taxon>
        <taxon>Chlorophyceae</taxon>
        <taxon>CS clade</taxon>
        <taxon>Chlamydomonadales</taxon>
        <taxon>Volvocaceae</taxon>
        <taxon>Gonium</taxon>
    </lineage>
</organism>
<feature type="chain" id="PRO_5007562344" description="Bifunctional inhibitor/plant lipid transfer protein/seed storage helical domain-containing protein" evidence="1">
    <location>
        <begin position="28"/>
        <end position="104"/>
    </location>
</feature>
<evidence type="ECO:0000256" key="1">
    <source>
        <dbReference type="SAM" id="SignalP"/>
    </source>
</evidence>
<gene>
    <name evidence="2" type="ORF">GPECTOR_1g276</name>
</gene>
<comment type="caution">
    <text evidence="2">The sequence shown here is derived from an EMBL/GenBank/DDBJ whole genome shotgun (WGS) entry which is preliminary data.</text>
</comment>
<evidence type="ECO:0000313" key="2">
    <source>
        <dbReference type="EMBL" id="KXZ56313.1"/>
    </source>
</evidence>
<dbReference type="AlphaFoldDB" id="A0A150H2T6"/>